<dbReference type="Gene3D" id="3.40.50.1820">
    <property type="entry name" value="alpha/beta hydrolase"/>
    <property type="match status" value="1"/>
</dbReference>
<dbReference type="PANTHER" id="PTHR43798">
    <property type="entry name" value="MONOACYLGLYCEROL LIPASE"/>
    <property type="match status" value="1"/>
</dbReference>
<dbReference type="Pfam" id="PF00561">
    <property type="entry name" value="Abhydrolase_1"/>
    <property type="match status" value="1"/>
</dbReference>
<protein>
    <recommendedName>
        <fullName evidence="1">AB hydrolase-1 domain-containing protein</fullName>
    </recommendedName>
</protein>
<dbReference type="SUPFAM" id="SSF53474">
    <property type="entry name" value="alpha/beta-Hydrolases"/>
    <property type="match status" value="1"/>
</dbReference>
<proteinExistence type="predicted"/>
<comment type="caution">
    <text evidence="2">The sequence shown here is derived from an EMBL/GenBank/DDBJ whole genome shotgun (WGS) entry which is preliminary data.</text>
</comment>
<name>A0ABR3EL28_9AGAR</name>
<keyword evidence="3" id="KW-1185">Reference proteome</keyword>
<evidence type="ECO:0000259" key="1">
    <source>
        <dbReference type="Pfam" id="PF00561"/>
    </source>
</evidence>
<dbReference type="PRINTS" id="PR00412">
    <property type="entry name" value="EPOXHYDRLASE"/>
</dbReference>
<dbReference type="InterPro" id="IPR050266">
    <property type="entry name" value="AB_hydrolase_sf"/>
</dbReference>
<evidence type="ECO:0000313" key="3">
    <source>
        <dbReference type="Proteomes" id="UP001465976"/>
    </source>
</evidence>
<feature type="domain" description="AB hydrolase-1" evidence="1">
    <location>
        <begin position="31"/>
        <end position="314"/>
    </location>
</feature>
<dbReference type="InterPro" id="IPR000073">
    <property type="entry name" value="AB_hydrolase_1"/>
</dbReference>
<dbReference type="EMBL" id="JBAHYK010003381">
    <property type="protein sequence ID" value="KAL0563568.1"/>
    <property type="molecule type" value="Genomic_DNA"/>
</dbReference>
<dbReference type="InterPro" id="IPR029058">
    <property type="entry name" value="AB_hydrolase_fold"/>
</dbReference>
<organism evidence="2 3">
    <name type="scientific">Marasmius crinis-equi</name>
    <dbReference type="NCBI Taxonomy" id="585013"/>
    <lineage>
        <taxon>Eukaryota</taxon>
        <taxon>Fungi</taxon>
        <taxon>Dikarya</taxon>
        <taxon>Basidiomycota</taxon>
        <taxon>Agaricomycotina</taxon>
        <taxon>Agaricomycetes</taxon>
        <taxon>Agaricomycetidae</taxon>
        <taxon>Agaricales</taxon>
        <taxon>Marasmiineae</taxon>
        <taxon>Marasmiaceae</taxon>
        <taxon>Marasmius</taxon>
    </lineage>
</organism>
<dbReference type="PANTHER" id="PTHR43798:SF33">
    <property type="entry name" value="HYDROLASE, PUTATIVE (AFU_ORTHOLOGUE AFUA_2G14860)-RELATED"/>
    <property type="match status" value="1"/>
</dbReference>
<accession>A0ABR3EL28</accession>
<gene>
    <name evidence="2" type="ORF">V5O48_018496</name>
</gene>
<evidence type="ECO:0000313" key="2">
    <source>
        <dbReference type="EMBL" id="KAL0563568.1"/>
    </source>
</evidence>
<reference evidence="2 3" key="1">
    <citation type="submission" date="2024-02" db="EMBL/GenBank/DDBJ databases">
        <title>A draft genome for the cacao thread blight pathogen Marasmius crinis-equi.</title>
        <authorList>
            <person name="Cohen S.P."/>
            <person name="Baruah I.K."/>
            <person name="Amoako-Attah I."/>
            <person name="Bukari Y."/>
            <person name="Meinhardt L.W."/>
            <person name="Bailey B.A."/>
        </authorList>
    </citation>
    <scope>NUCLEOTIDE SEQUENCE [LARGE SCALE GENOMIC DNA]</scope>
    <source>
        <strain evidence="2 3">GH-76</strain>
    </source>
</reference>
<dbReference type="InterPro" id="IPR000639">
    <property type="entry name" value="Epox_hydrolase-like"/>
</dbReference>
<sequence>MNDSLYKKFTVSRGFKYNYYASNPDVEPVRPTLVFVHGFGIASKDWRHLIPFFEKKGYRIIAPDLLGYGGSAMPNSPNDLKHSLMARDIVDILTNERVQKAVFIGQGGGCPIVGRIAQLHLDRTEACVFLSISYMPPTPTLDYEKMLALQERQFGYALFGYWGFIAGDEAVDTINENFEAFFNLNYPDDPTVWTTHFGPVGAMKQYLLAGRPLPSPSWFAPGDKKIQYEGLRSSDISGPLTYYKAYSSDVQTEDDEGIPPSRHALAHPVFFGAALDDTISLPSIGKKMTERWCTNPKTRIHEFKAGHWVHLERPDEVCEALEAWFRSLGERRDARL</sequence>
<dbReference type="Proteomes" id="UP001465976">
    <property type="component" value="Unassembled WGS sequence"/>
</dbReference>